<feature type="transmembrane region" description="Helical" evidence="7">
    <location>
        <begin position="87"/>
        <end position="106"/>
    </location>
</feature>
<proteinExistence type="inferred from homology"/>
<keyword evidence="4 7" id="KW-0812">Transmembrane</keyword>
<keyword evidence="5 7" id="KW-1133">Transmembrane helix</keyword>
<feature type="transmembrane region" description="Helical" evidence="7">
    <location>
        <begin position="112"/>
        <end position="133"/>
    </location>
</feature>
<dbReference type="Pfam" id="PF02417">
    <property type="entry name" value="Chromate_transp"/>
    <property type="match status" value="1"/>
</dbReference>
<dbReference type="GO" id="GO:0005886">
    <property type="term" value="C:plasma membrane"/>
    <property type="evidence" value="ECO:0007669"/>
    <property type="project" value="UniProtKB-SubCell"/>
</dbReference>
<comment type="similarity">
    <text evidence="2">Belongs to the chromate ion transporter (CHR) (TC 2.A.51) family.</text>
</comment>
<reference evidence="8" key="1">
    <citation type="submission" date="2020-02" db="EMBL/GenBank/DDBJ databases">
        <authorList>
            <person name="Chen W.-M."/>
        </authorList>
    </citation>
    <scope>NUCLEOTIDE SEQUENCE</scope>
    <source>
        <strain evidence="8">NBD-18</strain>
    </source>
</reference>
<keyword evidence="3" id="KW-1003">Cell membrane</keyword>
<comment type="caution">
    <text evidence="8">The sequence shown here is derived from an EMBL/GenBank/DDBJ whole genome shotgun (WGS) entry which is preliminary data.</text>
</comment>
<dbReference type="InterPro" id="IPR052518">
    <property type="entry name" value="CHR_Transporter"/>
</dbReference>
<keyword evidence="6 7" id="KW-0472">Membrane</keyword>
<evidence type="ECO:0000256" key="4">
    <source>
        <dbReference type="ARBA" id="ARBA00022692"/>
    </source>
</evidence>
<gene>
    <name evidence="8" type="ORF">G3I67_08710</name>
</gene>
<dbReference type="InterPro" id="IPR003370">
    <property type="entry name" value="Chromate_transpt"/>
</dbReference>
<accession>A0A6B2QZ73</accession>
<dbReference type="PANTHER" id="PTHR43663:SF1">
    <property type="entry name" value="CHROMATE TRANSPORTER"/>
    <property type="match status" value="1"/>
</dbReference>
<name>A0A6B2QZ73_9BURK</name>
<comment type="subcellular location">
    <subcellularLocation>
        <location evidence="1">Cell membrane</location>
        <topology evidence="1">Multi-pass membrane protein</topology>
    </subcellularLocation>
</comment>
<evidence type="ECO:0000256" key="3">
    <source>
        <dbReference type="ARBA" id="ARBA00022475"/>
    </source>
</evidence>
<dbReference type="AlphaFoldDB" id="A0A6B2QZ73"/>
<evidence type="ECO:0000313" key="8">
    <source>
        <dbReference type="EMBL" id="NDY83312.1"/>
    </source>
</evidence>
<protein>
    <submittedName>
        <fullName evidence="8">Chromate transporter</fullName>
    </submittedName>
</protein>
<dbReference type="RefSeq" id="WP_163654369.1">
    <property type="nucleotide sequence ID" value="NZ_JAAGRN010000005.1"/>
</dbReference>
<feature type="transmembrane region" description="Helical" evidence="7">
    <location>
        <begin position="21"/>
        <end position="41"/>
    </location>
</feature>
<dbReference type="PANTHER" id="PTHR43663">
    <property type="entry name" value="CHROMATE TRANSPORT PROTEIN-RELATED"/>
    <property type="match status" value="1"/>
</dbReference>
<organism evidence="8">
    <name type="scientific">Sheuella amnicola</name>
    <dbReference type="NCBI Taxonomy" id="2707330"/>
    <lineage>
        <taxon>Bacteria</taxon>
        <taxon>Pseudomonadati</taxon>
        <taxon>Pseudomonadota</taxon>
        <taxon>Betaproteobacteria</taxon>
        <taxon>Burkholderiales</taxon>
        <taxon>Alcaligenaceae</taxon>
        <taxon>Sheuella</taxon>
    </lineage>
</organism>
<dbReference type="GO" id="GO:0015109">
    <property type="term" value="F:chromate transmembrane transporter activity"/>
    <property type="evidence" value="ECO:0007669"/>
    <property type="project" value="InterPro"/>
</dbReference>
<evidence type="ECO:0000256" key="6">
    <source>
        <dbReference type="ARBA" id="ARBA00023136"/>
    </source>
</evidence>
<dbReference type="EMBL" id="JAAGRN010000005">
    <property type="protein sequence ID" value="NDY83312.1"/>
    <property type="molecule type" value="Genomic_DNA"/>
</dbReference>
<evidence type="ECO:0000256" key="5">
    <source>
        <dbReference type="ARBA" id="ARBA00022989"/>
    </source>
</evidence>
<sequence length="188" mass="19861">MLPEVATESKRTISLGELFRGFATIGVLGFGGVAVMARHVIVEKYKWLSEKEYATILGMGQVLPGANVVNASVIIGDRFQGVKGSIVCVLAIMTLPILILLGLAMLYNQFAYLPAVKVALSGAGAAAAGMVIATGLKMAIKVKPGLAGYLIIGMAIVAILFYRLPLVYSVLALLPVAFILTLLLKKKK</sequence>
<feature type="transmembrane region" description="Helical" evidence="7">
    <location>
        <begin position="168"/>
        <end position="184"/>
    </location>
</feature>
<feature type="transmembrane region" description="Helical" evidence="7">
    <location>
        <begin position="145"/>
        <end position="162"/>
    </location>
</feature>
<evidence type="ECO:0000256" key="2">
    <source>
        <dbReference type="ARBA" id="ARBA00005262"/>
    </source>
</evidence>
<evidence type="ECO:0000256" key="7">
    <source>
        <dbReference type="SAM" id="Phobius"/>
    </source>
</evidence>
<evidence type="ECO:0000256" key="1">
    <source>
        <dbReference type="ARBA" id="ARBA00004651"/>
    </source>
</evidence>